<feature type="transmembrane region" description="Helical" evidence="1">
    <location>
        <begin position="60"/>
        <end position="77"/>
    </location>
</feature>
<dbReference type="AlphaFoldDB" id="A0AA40DXX6"/>
<accession>A0AA40DXX6</accession>
<proteinExistence type="predicted"/>
<dbReference type="PANTHER" id="PTHR37019:SF2">
    <property type="entry name" value="EXPERA DOMAIN-CONTAINING PROTEIN"/>
    <property type="match status" value="1"/>
</dbReference>
<feature type="transmembrane region" description="Helical" evidence="1">
    <location>
        <begin position="12"/>
        <end position="30"/>
    </location>
</feature>
<evidence type="ECO:0000313" key="4">
    <source>
        <dbReference type="Proteomes" id="UP001172101"/>
    </source>
</evidence>
<dbReference type="PANTHER" id="PTHR37019">
    <property type="entry name" value="CHROMOSOME 1, WHOLE GENOME SHOTGUN SEQUENCE"/>
    <property type="match status" value="1"/>
</dbReference>
<organism evidence="3 4">
    <name type="scientific">Lasiosphaeria miniovina</name>
    <dbReference type="NCBI Taxonomy" id="1954250"/>
    <lineage>
        <taxon>Eukaryota</taxon>
        <taxon>Fungi</taxon>
        <taxon>Dikarya</taxon>
        <taxon>Ascomycota</taxon>
        <taxon>Pezizomycotina</taxon>
        <taxon>Sordariomycetes</taxon>
        <taxon>Sordariomycetidae</taxon>
        <taxon>Sordariales</taxon>
        <taxon>Lasiosphaeriaceae</taxon>
        <taxon>Lasiosphaeria</taxon>
    </lineage>
</organism>
<gene>
    <name evidence="3" type="ORF">B0T26DRAFT_708536</name>
</gene>
<keyword evidence="1" id="KW-0812">Transmembrane</keyword>
<dbReference type="Proteomes" id="UP001172101">
    <property type="component" value="Unassembled WGS sequence"/>
</dbReference>
<feature type="transmembrane region" description="Helical" evidence="1">
    <location>
        <begin position="89"/>
        <end position="108"/>
    </location>
</feature>
<evidence type="ECO:0000313" key="3">
    <source>
        <dbReference type="EMBL" id="KAK0717111.1"/>
    </source>
</evidence>
<dbReference type="GeneID" id="85325171"/>
<reference evidence="3" key="1">
    <citation type="submission" date="2023-06" db="EMBL/GenBank/DDBJ databases">
        <title>Genome-scale phylogeny and comparative genomics of the fungal order Sordariales.</title>
        <authorList>
            <consortium name="Lawrence Berkeley National Laboratory"/>
            <person name="Hensen N."/>
            <person name="Bonometti L."/>
            <person name="Westerberg I."/>
            <person name="Brannstrom I.O."/>
            <person name="Guillou S."/>
            <person name="Cros-Aarteil S."/>
            <person name="Calhoun S."/>
            <person name="Haridas S."/>
            <person name="Kuo A."/>
            <person name="Mondo S."/>
            <person name="Pangilinan J."/>
            <person name="Riley R."/>
            <person name="LaButti K."/>
            <person name="Andreopoulos B."/>
            <person name="Lipzen A."/>
            <person name="Chen C."/>
            <person name="Yanf M."/>
            <person name="Daum C."/>
            <person name="Ng V."/>
            <person name="Clum A."/>
            <person name="Steindorff A."/>
            <person name="Ohm R."/>
            <person name="Martin F."/>
            <person name="Silar P."/>
            <person name="Natvig D."/>
            <person name="Lalanne C."/>
            <person name="Gautier V."/>
            <person name="Ament-velasquez S.L."/>
            <person name="Kruys A."/>
            <person name="Hutchinson M.I."/>
            <person name="Powell A.J."/>
            <person name="Barry K."/>
            <person name="Miller A.N."/>
            <person name="Grigoriev I.V."/>
            <person name="Debuchy R."/>
            <person name="Gladieux P."/>
            <person name="Thoren M.H."/>
            <person name="Johannesson H."/>
        </authorList>
    </citation>
    <scope>NUCLEOTIDE SEQUENCE</scope>
    <source>
        <strain evidence="3">SMH2392-1A</strain>
    </source>
</reference>
<keyword evidence="4" id="KW-1185">Reference proteome</keyword>
<comment type="caution">
    <text evidence="3">The sequence shown here is derived from an EMBL/GenBank/DDBJ whole genome shotgun (WGS) entry which is preliminary data.</text>
</comment>
<keyword evidence="1" id="KW-1133">Transmembrane helix</keyword>
<dbReference type="Pfam" id="PF24803">
    <property type="entry name" value="DUF7704"/>
    <property type="match status" value="1"/>
</dbReference>
<evidence type="ECO:0000256" key="1">
    <source>
        <dbReference type="SAM" id="Phobius"/>
    </source>
</evidence>
<protein>
    <recommendedName>
        <fullName evidence="2">DUF7704 domain-containing protein</fullName>
    </recommendedName>
</protein>
<evidence type="ECO:0000259" key="2">
    <source>
        <dbReference type="Pfam" id="PF24803"/>
    </source>
</evidence>
<name>A0AA40DXX6_9PEZI</name>
<dbReference type="RefSeq" id="XP_060295904.1">
    <property type="nucleotide sequence ID" value="XM_060441901.1"/>
</dbReference>
<keyword evidence="1" id="KW-0472">Membrane</keyword>
<feature type="domain" description="DUF7704" evidence="2">
    <location>
        <begin position="2"/>
        <end position="146"/>
    </location>
</feature>
<sequence length="160" mass="17318">MASQLPAFPRFVFTIAEPISLVFGAIYAIAWPDWFTAEQLGTPAAAPAALTGHSRVVARQLGNCYGLAFLVAVAVLYSTSEPRVVKNYLVALWLADIGHVAISCLALGRDQALAVADWNILAWGNIGITAFLFFTRTAYFLGLFGPDKPHPAQLLRKKAQ</sequence>
<dbReference type="InterPro" id="IPR056121">
    <property type="entry name" value="DUF7704"/>
</dbReference>
<feature type="transmembrane region" description="Helical" evidence="1">
    <location>
        <begin position="120"/>
        <end position="144"/>
    </location>
</feature>
<dbReference type="EMBL" id="JAUIRO010000004">
    <property type="protein sequence ID" value="KAK0717111.1"/>
    <property type="molecule type" value="Genomic_DNA"/>
</dbReference>